<sequence length="134" mass="15193">MCEEEDAFMAIRGFWMVPAQGFGYLITEPPTVNETIEVVGVDLAEDGTVELLLADDSLFSVAMELLLQKKILQNTYSEKQITKKSGLVDMCEEEDTFMANKRFFNLRFDNTQRCKTNNTTLKEEGKAVFTSSQN</sequence>
<proteinExistence type="predicted"/>
<keyword evidence="2" id="KW-1185">Reference proteome</keyword>
<accession>A0ABY7FN20</accession>
<evidence type="ECO:0000313" key="2">
    <source>
        <dbReference type="Proteomes" id="UP001164746"/>
    </source>
</evidence>
<reference evidence="1" key="1">
    <citation type="submission" date="2022-11" db="EMBL/GenBank/DDBJ databases">
        <title>Centuries of genome instability and evolution in soft-shell clam transmissible cancer (bioRxiv).</title>
        <authorList>
            <person name="Hart S.F.M."/>
            <person name="Yonemitsu M.A."/>
            <person name="Giersch R.M."/>
            <person name="Beal B.F."/>
            <person name="Arriagada G."/>
            <person name="Davis B.W."/>
            <person name="Ostrander E.A."/>
            <person name="Goff S.P."/>
            <person name="Metzger M.J."/>
        </authorList>
    </citation>
    <scope>NUCLEOTIDE SEQUENCE</scope>
    <source>
        <strain evidence="1">MELC-2E11</strain>
        <tissue evidence="1">Siphon/mantle</tissue>
    </source>
</reference>
<organism evidence="1 2">
    <name type="scientific">Mya arenaria</name>
    <name type="common">Soft-shell clam</name>
    <dbReference type="NCBI Taxonomy" id="6604"/>
    <lineage>
        <taxon>Eukaryota</taxon>
        <taxon>Metazoa</taxon>
        <taxon>Spiralia</taxon>
        <taxon>Lophotrochozoa</taxon>
        <taxon>Mollusca</taxon>
        <taxon>Bivalvia</taxon>
        <taxon>Autobranchia</taxon>
        <taxon>Heteroconchia</taxon>
        <taxon>Euheterodonta</taxon>
        <taxon>Imparidentia</taxon>
        <taxon>Neoheterodontei</taxon>
        <taxon>Myida</taxon>
        <taxon>Myoidea</taxon>
        <taxon>Myidae</taxon>
        <taxon>Mya</taxon>
    </lineage>
</organism>
<protein>
    <submittedName>
        <fullName evidence="1">Uncharacterized protein</fullName>
    </submittedName>
</protein>
<dbReference type="EMBL" id="CP111024">
    <property type="protein sequence ID" value="WAR23620.1"/>
    <property type="molecule type" value="Genomic_DNA"/>
</dbReference>
<gene>
    <name evidence="1" type="ORF">MAR_037289</name>
</gene>
<evidence type="ECO:0000313" key="1">
    <source>
        <dbReference type="EMBL" id="WAR23620.1"/>
    </source>
</evidence>
<dbReference type="Proteomes" id="UP001164746">
    <property type="component" value="Chromosome 13"/>
</dbReference>
<name>A0ABY7FN20_MYAAR</name>